<sequence length="225" mass="25204">MSSNRTISTPPPPPPPPPIIDDEDEESMDTSSTPTSSSSSSSSVRLMAAGNCKAELKSGNIGLDCPCPRGIFPLSHTNDISDKCVECEHSIAEHEGTDNERKEEPPTPRHTTLTKLMNLMDLNPLLYVRGIRDTGKGTVKQFRRDNIMLMTREQEAHSFFLPVDKPLEEFDSEEDLLTQFVNSFHRLCEHPQFFFLVLYTLTLSAFLGDRFVKQVILPCLPVPGR</sequence>
<dbReference type="EMBL" id="BROQ01000001">
    <property type="protein sequence ID" value="GKZ16659.1"/>
    <property type="molecule type" value="Genomic_DNA"/>
</dbReference>
<dbReference type="Proteomes" id="UP001143548">
    <property type="component" value="Unassembled WGS sequence"/>
</dbReference>
<accession>A0A9W5YH97</accession>
<feature type="region of interest" description="Disordered" evidence="1">
    <location>
        <begin position="1"/>
        <end position="44"/>
    </location>
</feature>
<reference evidence="2" key="1">
    <citation type="submission" date="2022-07" db="EMBL/GenBank/DDBJ databases">
        <title>Taxonomy of Aspergillus series Nigri: significant species reduction supported by multi-species coalescent approaches.</title>
        <authorList>
            <person name="Bian C."/>
            <person name="Kusuya Y."/>
            <person name="Sklenar F."/>
            <person name="D'hooge E."/>
            <person name="Yaguchi T."/>
            <person name="Takahashi H."/>
            <person name="Hubka V."/>
        </authorList>
    </citation>
    <scope>NUCLEOTIDE SEQUENCE</scope>
    <source>
        <strain evidence="2">CBS 733.88</strain>
    </source>
</reference>
<feature type="compositionally biased region" description="Pro residues" evidence="1">
    <location>
        <begin position="9"/>
        <end position="19"/>
    </location>
</feature>
<gene>
    <name evidence="2" type="ORF">AbraCBS73388_000241</name>
</gene>
<comment type="caution">
    <text evidence="2">The sequence shown here is derived from an EMBL/GenBank/DDBJ whole genome shotgun (WGS) entry which is preliminary data.</text>
</comment>
<feature type="compositionally biased region" description="Low complexity" evidence="1">
    <location>
        <begin position="29"/>
        <end position="43"/>
    </location>
</feature>
<organism evidence="2 3">
    <name type="scientific">Aspergillus brasiliensis</name>
    <dbReference type="NCBI Taxonomy" id="319629"/>
    <lineage>
        <taxon>Eukaryota</taxon>
        <taxon>Fungi</taxon>
        <taxon>Dikarya</taxon>
        <taxon>Ascomycota</taxon>
        <taxon>Pezizomycotina</taxon>
        <taxon>Eurotiomycetes</taxon>
        <taxon>Eurotiomycetidae</taxon>
        <taxon>Eurotiales</taxon>
        <taxon>Aspergillaceae</taxon>
        <taxon>Aspergillus</taxon>
        <taxon>Aspergillus subgen. Circumdati</taxon>
    </lineage>
</organism>
<dbReference type="AlphaFoldDB" id="A0A9W5YH97"/>
<evidence type="ECO:0000313" key="2">
    <source>
        <dbReference type="EMBL" id="GKZ16659.1"/>
    </source>
</evidence>
<evidence type="ECO:0000313" key="3">
    <source>
        <dbReference type="Proteomes" id="UP001143548"/>
    </source>
</evidence>
<protein>
    <submittedName>
        <fullName evidence="2">Uncharacterized protein</fullName>
    </submittedName>
</protein>
<proteinExistence type="predicted"/>
<name>A0A9W5YH97_9EURO</name>
<evidence type="ECO:0000256" key="1">
    <source>
        <dbReference type="SAM" id="MobiDB-lite"/>
    </source>
</evidence>